<organism evidence="1">
    <name type="scientific">marine sediment metagenome</name>
    <dbReference type="NCBI Taxonomy" id="412755"/>
    <lineage>
        <taxon>unclassified sequences</taxon>
        <taxon>metagenomes</taxon>
        <taxon>ecological metagenomes</taxon>
    </lineage>
</organism>
<comment type="caution">
    <text evidence="1">The sequence shown here is derived from an EMBL/GenBank/DDBJ whole genome shotgun (WGS) entry which is preliminary data.</text>
</comment>
<dbReference type="EMBL" id="BARW01001799">
    <property type="protein sequence ID" value="GAI63980.1"/>
    <property type="molecule type" value="Genomic_DNA"/>
</dbReference>
<name>X1RLF7_9ZZZZ</name>
<protein>
    <submittedName>
        <fullName evidence="1">Uncharacterized protein</fullName>
    </submittedName>
</protein>
<dbReference type="AlphaFoldDB" id="X1RLF7"/>
<proteinExistence type="predicted"/>
<evidence type="ECO:0000313" key="1">
    <source>
        <dbReference type="EMBL" id="GAI63980.1"/>
    </source>
</evidence>
<feature type="non-terminal residue" evidence="1">
    <location>
        <position position="1"/>
    </location>
</feature>
<sequence>RPEFALSQVIEGEIRDLNVDFHVIGYIYQGAVFHTNAPDISPGSAEEWVDTDLSTDAPKSVMAFVEIDLTYTGAEAGVRKHGSSEDIHRFKMHQWMPVAVDSALHIDIYTYATNREFHLTGYAQWAGA</sequence>
<accession>X1RLF7</accession>
<gene>
    <name evidence="1" type="ORF">S12H4_05433</name>
</gene>
<reference evidence="1" key="1">
    <citation type="journal article" date="2014" name="Front. Microbiol.">
        <title>High frequency of phylogenetically diverse reductive dehalogenase-homologous genes in deep subseafloor sedimentary metagenomes.</title>
        <authorList>
            <person name="Kawai M."/>
            <person name="Futagami T."/>
            <person name="Toyoda A."/>
            <person name="Takaki Y."/>
            <person name="Nishi S."/>
            <person name="Hori S."/>
            <person name="Arai W."/>
            <person name="Tsubouchi T."/>
            <person name="Morono Y."/>
            <person name="Uchiyama I."/>
            <person name="Ito T."/>
            <person name="Fujiyama A."/>
            <person name="Inagaki F."/>
            <person name="Takami H."/>
        </authorList>
    </citation>
    <scope>NUCLEOTIDE SEQUENCE</scope>
    <source>
        <strain evidence="1">Expedition CK06-06</strain>
    </source>
</reference>